<gene>
    <name evidence="2" type="ORF">AB1471_06005</name>
</gene>
<dbReference type="CDD" id="cd00143">
    <property type="entry name" value="PP2Cc"/>
    <property type="match status" value="1"/>
</dbReference>
<organism evidence="2 3">
    <name type="scientific">Jeotgalibacillus marinus</name>
    <dbReference type="NCBI Taxonomy" id="86667"/>
    <lineage>
        <taxon>Bacteria</taxon>
        <taxon>Bacillati</taxon>
        <taxon>Bacillota</taxon>
        <taxon>Bacilli</taxon>
        <taxon>Bacillales</taxon>
        <taxon>Caryophanaceae</taxon>
        <taxon>Jeotgalibacillus</taxon>
    </lineage>
</organism>
<evidence type="ECO:0000313" key="3">
    <source>
        <dbReference type="Proteomes" id="UP001556040"/>
    </source>
</evidence>
<proteinExistence type="predicted"/>
<dbReference type="InterPro" id="IPR015655">
    <property type="entry name" value="PP2C"/>
</dbReference>
<dbReference type="SUPFAM" id="SSF81606">
    <property type="entry name" value="PP2C-like"/>
    <property type="match status" value="1"/>
</dbReference>
<accession>A0ABV3Q3D6</accession>
<dbReference type="RefSeq" id="WP_367778829.1">
    <property type="nucleotide sequence ID" value="NZ_JBFMIA010000003.1"/>
</dbReference>
<reference evidence="2 3" key="1">
    <citation type="journal article" date="1979" name="Int. J. Syst. Evol. Microbiol.">
        <title>Bacillus globisporus subsp. marinus subsp. nov.</title>
        <authorList>
            <person name="Liu H."/>
        </authorList>
    </citation>
    <scope>NUCLEOTIDE SEQUENCE [LARGE SCALE GENOMIC DNA]</scope>
    <source>
        <strain evidence="2 3">DSM 1297</strain>
    </source>
</reference>
<dbReference type="Pfam" id="PF13672">
    <property type="entry name" value="PP2C_2"/>
    <property type="match status" value="1"/>
</dbReference>
<feature type="domain" description="PPM-type phosphatase" evidence="1">
    <location>
        <begin position="5"/>
        <end position="246"/>
    </location>
</feature>
<dbReference type="PANTHER" id="PTHR47992">
    <property type="entry name" value="PROTEIN PHOSPHATASE"/>
    <property type="match status" value="1"/>
</dbReference>
<dbReference type="NCBIfam" id="NF033484">
    <property type="entry name" value="Stp1_PP2C_phos"/>
    <property type="match status" value="1"/>
</dbReference>
<dbReference type="InterPro" id="IPR036457">
    <property type="entry name" value="PPM-type-like_dom_sf"/>
</dbReference>
<comment type="caution">
    <text evidence="2">The sequence shown here is derived from an EMBL/GenBank/DDBJ whole genome shotgun (WGS) entry which is preliminary data.</text>
</comment>
<dbReference type="Gene3D" id="3.60.40.10">
    <property type="entry name" value="PPM-type phosphatase domain"/>
    <property type="match status" value="1"/>
</dbReference>
<dbReference type="InterPro" id="IPR001932">
    <property type="entry name" value="PPM-type_phosphatase-like_dom"/>
</dbReference>
<evidence type="ECO:0000313" key="2">
    <source>
        <dbReference type="EMBL" id="MEW9501353.1"/>
    </source>
</evidence>
<evidence type="ECO:0000259" key="1">
    <source>
        <dbReference type="PROSITE" id="PS51746"/>
    </source>
</evidence>
<dbReference type="Proteomes" id="UP001556040">
    <property type="component" value="Unassembled WGS sequence"/>
</dbReference>
<dbReference type="SMART" id="SM00331">
    <property type="entry name" value="PP2C_SIG"/>
    <property type="match status" value="1"/>
</dbReference>
<keyword evidence="3" id="KW-1185">Reference proteome</keyword>
<name>A0ABV3Q3D6_9BACL</name>
<protein>
    <submittedName>
        <fullName evidence="2">Stp1/IreP family PP2C-type Ser/Thr phosphatase</fullName>
    </submittedName>
</protein>
<dbReference type="EMBL" id="JBFMIA010000003">
    <property type="protein sequence ID" value="MEW9501353.1"/>
    <property type="molecule type" value="Genomic_DNA"/>
</dbReference>
<dbReference type="PROSITE" id="PS51746">
    <property type="entry name" value="PPM_2"/>
    <property type="match status" value="1"/>
</dbReference>
<sequence>MTLVRVAFISDQGKVRRVNEDAGGIFLHPHGYYLVVVADGMGGHSAGDVASTMAVEKMQDLWLNVPELSRPIDAEKWLLSSIEKINTEIYEHAEQHKDYEGMGTTIVVAICTQEFITLGNVGDSRGYIFFEDRIRQITEDHSFVNALVQSGEISKEDAEHHPKKNLLLKSLGSKGQIKPNIYTITIEDRNIILLCSDGLTNKIDERLMTEIVMSDVSSLDQRARHLVDVANEHGGEDNITIALVEFDLIVESEGVE</sequence>
<dbReference type="SMART" id="SM00332">
    <property type="entry name" value="PP2Cc"/>
    <property type="match status" value="1"/>
</dbReference>